<sequence>MLEGSSPPVTRGVASSTQTDPASRRPDLTPGSETSRWCSVSRGPLETRRAGTEFEEVVVGSGLRRLLGGTGCGDPGQ</sequence>
<gene>
    <name evidence="2" type="ORF">M6B38_378110</name>
</gene>
<dbReference type="EMBL" id="JANAVB010021796">
    <property type="protein sequence ID" value="KAJ6825013.1"/>
    <property type="molecule type" value="Genomic_DNA"/>
</dbReference>
<reference evidence="2" key="1">
    <citation type="journal article" date="2023" name="GigaByte">
        <title>Genome assembly of the bearded iris, Iris pallida Lam.</title>
        <authorList>
            <person name="Bruccoleri R.E."/>
            <person name="Oakeley E.J."/>
            <person name="Faust A.M.E."/>
            <person name="Altorfer M."/>
            <person name="Dessus-Babus S."/>
            <person name="Burckhardt D."/>
            <person name="Oertli M."/>
            <person name="Naumann U."/>
            <person name="Petersen F."/>
            <person name="Wong J."/>
        </authorList>
    </citation>
    <scope>NUCLEOTIDE SEQUENCE</scope>
    <source>
        <strain evidence="2">GSM-AAB239-AS_SAM_17_03QT</strain>
    </source>
</reference>
<organism evidence="2 3">
    <name type="scientific">Iris pallida</name>
    <name type="common">Sweet iris</name>
    <dbReference type="NCBI Taxonomy" id="29817"/>
    <lineage>
        <taxon>Eukaryota</taxon>
        <taxon>Viridiplantae</taxon>
        <taxon>Streptophyta</taxon>
        <taxon>Embryophyta</taxon>
        <taxon>Tracheophyta</taxon>
        <taxon>Spermatophyta</taxon>
        <taxon>Magnoliopsida</taxon>
        <taxon>Liliopsida</taxon>
        <taxon>Asparagales</taxon>
        <taxon>Iridaceae</taxon>
        <taxon>Iridoideae</taxon>
        <taxon>Irideae</taxon>
        <taxon>Iris</taxon>
    </lineage>
</organism>
<proteinExistence type="predicted"/>
<comment type="caution">
    <text evidence="2">The sequence shown here is derived from an EMBL/GenBank/DDBJ whole genome shotgun (WGS) entry which is preliminary data.</text>
</comment>
<evidence type="ECO:0000313" key="2">
    <source>
        <dbReference type="EMBL" id="KAJ6825013.1"/>
    </source>
</evidence>
<keyword evidence="3" id="KW-1185">Reference proteome</keyword>
<evidence type="ECO:0000313" key="3">
    <source>
        <dbReference type="Proteomes" id="UP001140949"/>
    </source>
</evidence>
<dbReference type="AlphaFoldDB" id="A0AAX6G962"/>
<accession>A0AAX6G962</accession>
<evidence type="ECO:0000256" key="1">
    <source>
        <dbReference type="SAM" id="MobiDB-lite"/>
    </source>
</evidence>
<reference evidence="2" key="2">
    <citation type="submission" date="2023-04" db="EMBL/GenBank/DDBJ databases">
        <authorList>
            <person name="Bruccoleri R.E."/>
            <person name="Oakeley E.J."/>
            <person name="Faust A.-M."/>
            <person name="Dessus-Babus S."/>
            <person name="Altorfer M."/>
            <person name="Burckhardt D."/>
            <person name="Oertli M."/>
            <person name="Naumann U."/>
            <person name="Petersen F."/>
            <person name="Wong J."/>
        </authorList>
    </citation>
    <scope>NUCLEOTIDE SEQUENCE</scope>
    <source>
        <strain evidence="2">GSM-AAB239-AS_SAM_17_03QT</strain>
        <tissue evidence="2">Leaf</tissue>
    </source>
</reference>
<feature type="region of interest" description="Disordered" evidence="1">
    <location>
        <begin position="1"/>
        <end position="46"/>
    </location>
</feature>
<name>A0AAX6G962_IRIPA</name>
<dbReference type="Proteomes" id="UP001140949">
    <property type="component" value="Unassembled WGS sequence"/>
</dbReference>
<protein>
    <submittedName>
        <fullName evidence="2">Uncharacterized protein</fullName>
    </submittedName>
</protein>